<protein>
    <submittedName>
        <fullName evidence="1">Uncharacterized protein</fullName>
    </submittedName>
</protein>
<dbReference type="AlphaFoldDB" id="A0A8H6CPQ4"/>
<reference evidence="1 2" key="1">
    <citation type="journal article" date="2020" name="Genomics">
        <title>Complete, high-quality genomes from long-read metagenomic sequencing of two wolf lichen thalli reveals enigmatic genome architecture.</title>
        <authorList>
            <person name="McKenzie S.K."/>
            <person name="Walston R.F."/>
            <person name="Allen J.L."/>
        </authorList>
    </citation>
    <scope>NUCLEOTIDE SEQUENCE [LARGE SCALE GENOMIC DNA]</scope>
    <source>
        <strain evidence="1">WasteWater1</strain>
    </source>
</reference>
<keyword evidence="2" id="KW-1185">Reference proteome</keyword>
<dbReference type="RefSeq" id="XP_037155631.1">
    <property type="nucleotide sequence ID" value="XM_037299630.1"/>
</dbReference>
<comment type="caution">
    <text evidence="1">The sequence shown here is derived from an EMBL/GenBank/DDBJ whole genome shotgun (WGS) entry which is preliminary data.</text>
</comment>
<name>A0A8H6CPQ4_9LECA</name>
<organism evidence="1 2">
    <name type="scientific">Letharia lupina</name>
    <dbReference type="NCBI Taxonomy" id="560253"/>
    <lineage>
        <taxon>Eukaryota</taxon>
        <taxon>Fungi</taxon>
        <taxon>Dikarya</taxon>
        <taxon>Ascomycota</taxon>
        <taxon>Pezizomycotina</taxon>
        <taxon>Lecanoromycetes</taxon>
        <taxon>OSLEUM clade</taxon>
        <taxon>Lecanoromycetidae</taxon>
        <taxon>Lecanorales</taxon>
        <taxon>Lecanorineae</taxon>
        <taxon>Parmeliaceae</taxon>
        <taxon>Letharia</taxon>
    </lineage>
</organism>
<gene>
    <name evidence="1" type="ORF">HO133_008766</name>
</gene>
<dbReference type="EMBL" id="JACCJB010000005">
    <property type="protein sequence ID" value="KAF6227323.1"/>
    <property type="molecule type" value="Genomic_DNA"/>
</dbReference>
<proteinExistence type="predicted"/>
<accession>A0A8H6CPQ4</accession>
<dbReference type="Proteomes" id="UP000593566">
    <property type="component" value="Unassembled WGS sequence"/>
</dbReference>
<evidence type="ECO:0000313" key="1">
    <source>
        <dbReference type="EMBL" id="KAF6227323.1"/>
    </source>
</evidence>
<evidence type="ECO:0000313" key="2">
    <source>
        <dbReference type="Proteomes" id="UP000593566"/>
    </source>
</evidence>
<sequence>MQGRYVNAGIWTATEPTMGVVSACLPSLRPLLKRLVSNTYHGPTFKGTRNKSAQDYGSGTPSRYTWSRNKGEDGTLRSFTRLEETGVENNTTWGHNAHVHGGRKQRGNPDDQISLEEMQTPSRRIKVKTEVTLISTKRLEYRDQLF</sequence>
<dbReference type="GeneID" id="59337161"/>